<evidence type="ECO:0000313" key="1">
    <source>
        <dbReference type="EMBL" id="KAH7286293.1"/>
    </source>
</evidence>
<dbReference type="AlphaFoldDB" id="A0A8T2QSJ7"/>
<dbReference type="EMBL" id="CM035438">
    <property type="protein sequence ID" value="KAH7286293.1"/>
    <property type="molecule type" value="Genomic_DNA"/>
</dbReference>
<proteinExistence type="predicted"/>
<evidence type="ECO:0000313" key="2">
    <source>
        <dbReference type="Proteomes" id="UP000825935"/>
    </source>
</evidence>
<dbReference type="OrthoDB" id="10349410at2759"/>
<reference evidence="1" key="1">
    <citation type="submission" date="2021-08" db="EMBL/GenBank/DDBJ databases">
        <title>WGS assembly of Ceratopteris richardii.</title>
        <authorList>
            <person name="Marchant D.B."/>
            <person name="Chen G."/>
            <person name="Jenkins J."/>
            <person name="Shu S."/>
            <person name="Leebens-Mack J."/>
            <person name="Grimwood J."/>
            <person name="Schmutz J."/>
            <person name="Soltis P."/>
            <person name="Soltis D."/>
            <person name="Chen Z.-H."/>
        </authorList>
    </citation>
    <scope>NUCLEOTIDE SEQUENCE</scope>
    <source>
        <strain evidence="1">Whitten #5841</strain>
        <tissue evidence="1">Leaf</tissue>
    </source>
</reference>
<accession>A0A8T2QSJ7</accession>
<protein>
    <submittedName>
        <fullName evidence="1">Uncharacterized protein</fullName>
    </submittedName>
</protein>
<sequence length="27" mass="3190">MVIMRRQNQNLALQGLGVNIEVQRDRH</sequence>
<name>A0A8T2QSJ7_CERRI</name>
<gene>
    <name evidence="1" type="ORF">KP509_33G067700</name>
</gene>
<comment type="caution">
    <text evidence="1">The sequence shown here is derived from an EMBL/GenBank/DDBJ whole genome shotgun (WGS) entry which is preliminary data.</text>
</comment>
<organism evidence="1 2">
    <name type="scientific">Ceratopteris richardii</name>
    <name type="common">Triangle waterfern</name>
    <dbReference type="NCBI Taxonomy" id="49495"/>
    <lineage>
        <taxon>Eukaryota</taxon>
        <taxon>Viridiplantae</taxon>
        <taxon>Streptophyta</taxon>
        <taxon>Embryophyta</taxon>
        <taxon>Tracheophyta</taxon>
        <taxon>Polypodiopsida</taxon>
        <taxon>Polypodiidae</taxon>
        <taxon>Polypodiales</taxon>
        <taxon>Pteridineae</taxon>
        <taxon>Pteridaceae</taxon>
        <taxon>Parkerioideae</taxon>
        <taxon>Ceratopteris</taxon>
    </lineage>
</organism>
<keyword evidence="2" id="KW-1185">Reference proteome</keyword>
<dbReference type="Proteomes" id="UP000825935">
    <property type="component" value="Chromosome 33"/>
</dbReference>